<sequence>MRGGRPAMMADQEMGVSMAVLFRSMGALAALLALSACLVTPGKFESTLDIRADRQFSFTYKGEILASDMKGLQSAPSVPVDGDDPQTKDSAYRKTAHLEVADEQFDASTARSDEAQMQAIAAALSKEKGFRSARYMGKHRFEIDYAISGRLTHSFLFPFNSDAKIVLPFVAVELRGDDRVRVKAPGYSNSFDQSAPPMVQGEAADDAAKALDGVFTLTTDAEIVSQNQEDGAQSTAQGKRISWRITPLTSEAPMATLRVSR</sequence>
<evidence type="ECO:0000313" key="1">
    <source>
        <dbReference type="EMBL" id="EQB07850.1"/>
    </source>
</evidence>
<dbReference type="AlphaFoldDB" id="T0I867"/>
<name>T0I867_9SPHN</name>
<reference evidence="1 2" key="1">
    <citation type="journal article" date="2013" name="Genome Announc.">
        <title>Draft Genome Sequence of Sphingobium quisquiliarum Strain P25T, a Novel Hexachlorocyclohexane (HCH)-Degrading Bacterium Isolated from an HCH Dumpsite.</title>
        <authorList>
            <person name="Kumar Singh A."/>
            <person name="Sangwan N."/>
            <person name="Sharma A."/>
            <person name="Gupta V."/>
            <person name="Khurana J.P."/>
            <person name="Lal R."/>
        </authorList>
    </citation>
    <scope>NUCLEOTIDE SEQUENCE [LARGE SCALE GENOMIC DNA]</scope>
    <source>
        <strain evidence="1 2">P25</strain>
    </source>
</reference>
<proteinExistence type="predicted"/>
<protein>
    <submittedName>
        <fullName evidence="1">Uncharacterized protein</fullName>
    </submittedName>
</protein>
<dbReference type="Proteomes" id="UP000015525">
    <property type="component" value="Unassembled WGS sequence"/>
</dbReference>
<evidence type="ECO:0000313" key="2">
    <source>
        <dbReference type="Proteomes" id="UP000015525"/>
    </source>
</evidence>
<accession>T0I867</accession>
<keyword evidence="2" id="KW-1185">Reference proteome</keyword>
<dbReference type="EMBL" id="ATHO01000074">
    <property type="protein sequence ID" value="EQB07850.1"/>
    <property type="molecule type" value="Genomic_DNA"/>
</dbReference>
<gene>
    <name evidence="1" type="ORF">L288_09140</name>
</gene>
<comment type="caution">
    <text evidence="1">The sequence shown here is derived from an EMBL/GenBank/DDBJ whole genome shotgun (WGS) entry which is preliminary data.</text>
</comment>
<organism evidence="1 2">
    <name type="scientific">Sphingobium quisquiliarum P25</name>
    <dbReference type="NCBI Taxonomy" id="1329909"/>
    <lineage>
        <taxon>Bacteria</taxon>
        <taxon>Pseudomonadati</taxon>
        <taxon>Pseudomonadota</taxon>
        <taxon>Alphaproteobacteria</taxon>
        <taxon>Sphingomonadales</taxon>
        <taxon>Sphingomonadaceae</taxon>
        <taxon>Sphingobium</taxon>
    </lineage>
</organism>
<dbReference type="PATRIC" id="fig|1329909.3.peg.1767"/>